<gene>
    <name evidence="1" type="ORF">BOTBODRAFT_182552</name>
</gene>
<keyword evidence="2" id="KW-1185">Reference proteome</keyword>
<dbReference type="Proteomes" id="UP000027195">
    <property type="component" value="Unassembled WGS sequence"/>
</dbReference>
<dbReference type="EMBL" id="KL198342">
    <property type="protein sequence ID" value="KDQ05467.1"/>
    <property type="molecule type" value="Genomic_DNA"/>
</dbReference>
<dbReference type="InParanoid" id="A0A067M0R5"/>
<accession>A0A067M0R5</accession>
<organism evidence="1 2">
    <name type="scientific">Botryobasidium botryosum (strain FD-172 SS1)</name>
    <dbReference type="NCBI Taxonomy" id="930990"/>
    <lineage>
        <taxon>Eukaryota</taxon>
        <taxon>Fungi</taxon>
        <taxon>Dikarya</taxon>
        <taxon>Basidiomycota</taxon>
        <taxon>Agaricomycotina</taxon>
        <taxon>Agaricomycetes</taxon>
        <taxon>Cantharellales</taxon>
        <taxon>Botryobasidiaceae</taxon>
        <taxon>Botryobasidium</taxon>
    </lineage>
</organism>
<reference evidence="2" key="1">
    <citation type="journal article" date="2014" name="Proc. Natl. Acad. Sci. U.S.A.">
        <title>Extensive sampling of basidiomycete genomes demonstrates inadequacy of the white-rot/brown-rot paradigm for wood decay fungi.</title>
        <authorList>
            <person name="Riley R."/>
            <person name="Salamov A.A."/>
            <person name="Brown D.W."/>
            <person name="Nagy L.G."/>
            <person name="Floudas D."/>
            <person name="Held B.W."/>
            <person name="Levasseur A."/>
            <person name="Lombard V."/>
            <person name="Morin E."/>
            <person name="Otillar R."/>
            <person name="Lindquist E.A."/>
            <person name="Sun H."/>
            <person name="LaButti K.M."/>
            <person name="Schmutz J."/>
            <person name="Jabbour D."/>
            <person name="Luo H."/>
            <person name="Baker S.E."/>
            <person name="Pisabarro A.G."/>
            <person name="Walton J.D."/>
            <person name="Blanchette R.A."/>
            <person name="Henrissat B."/>
            <person name="Martin F."/>
            <person name="Cullen D."/>
            <person name="Hibbett D.S."/>
            <person name="Grigoriev I.V."/>
        </authorList>
    </citation>
    <scope>NUCLEOTIDE SEQUENCE [LARGE SCALE GENOMIC DNA]</scope>
    <source>
        <strain evidence="2">FD-172 SS1</strain>
    </source>
</reference>
<evidence type="ECO:0000313" key="2">
    <source>
        <dbReference type="Proteomes" id="UP000027195"/>
    </source>
</evidence>
<proteinExistence type="predicted"/>
<evidence type="ECO:0000313" key="1">
    <source>
        <dbReference type="EMBL" id="KDQ05467.1"/>
    </source>
</evidence>
<dbReference type="AlphaFoldDB" id="A0A067M0R5"/>
<dbReference type="HOGENOM" id="CLU_1777134_0_0_1"/>
<protein>
    <submittedName>
        <fullName evidence="1">Uncharacterized protein</fullName>
    </submittedName>
</protein>
<sequence>MLVVQTSGIGLTLTPIRSQSGLVSNMTKKANTNKWRREFDGAGPSMPPRDACTCGSASNFRIKASRFRFEMCFSNSPAVSQAEGSHMLGSDTAPADHQLHAHGSPMCDLAEMAMELASQPQAPEAHFPPTYLPPPPGLPVPVPIPA</sequence>
<name>A0A067M0R5_BOTB1</name>